<dbReference type="AlphaFoldDB" id="A0A1N7DL18"/>
<dbReference type="PROSITE" id="PS00059">
    <property type="entry name" value="ADH_ZINC"/>
    <property type="match status" value="1"/>
</dbReference>
<comment type="similarity">
    <text evidence="2 7">Belongs to the zinc-containing alcohol dehydrogenase family.</text>
</comment>
<dbReference type="RefSeq" id="WP_076476670.1">
    <property type="nucleotide sequence ID" value="NZ_FTNT01000002.1"/>
</dbReference>
<keyword evidence="5" id="KW-0560">Oxidoreductase</keyword>
<dbReference type="Pfam" id="PF00107">
    <property type="entry name" value="ADH_zinc_N"/>
    <property type="match status" value="1"/>
</dbReference>
<dbReference type="Pfam" id="PF08240">
    <property type="entry name" value="ADH_N"/>
    <property type="match status" value="1"/>
</dbReference>
<evidence type="ECO:0000313" key="10">
    <source>
        <dbReference type="Proteomes" id="UP000186218"/>
    </source>
</evidence>
<dbReference type="Gene3D" id="3.40.50.720">
    <property type="entry name" value="NAD(P)-binding Rossmann-like Domain"/>
    <property type="match status" value="1"/>
</dbReference>
<dbReference type="SUPFAM" id="SSF50129">
    <property type="entry name" value="GroES-like"/>
    <property type="match status" value="1"/>
</dbReference>
<feature type="domain" description="Enoyl reductase (ER)" evidence="8">
    <location>
        <begin position="10"/>
        <end position="363"/>
    </location>
</feature>
<name>A0A1N7DL18_9NOCA</name>
<keyword evidence="4 7" id="KW-0862">Zinc</keyword>
<keyword evidence="3 7" id="KW-0479">Metal-binding</keyword>
<dbReference type="GO" id="GO:0008270">
    <property type="term" value="F:zinc ion binding"/>
    <property type="evidence" value="ECO:0007669"/>
    <property type="project" value="InterPro"/>
</dbReference>
<evidence type="ECO:0000256" key="4">
    <source>
        <dbReference type="ARBA" id="ARBA00022833"/>
    </source>
</evidence>
<dbReference type="Proteomes" id="UP000186218">
    <property type="component" value="Unassembled WGS sequence"/>
</dbReference>
<dbReference type="InterPro" id="IPR002328">
    <property type="entry name" value="ADH_Zn_CS"/>
</dbReference>
<evidence type="ECO:0000313" key="9">
    <source>
        <dbReference type="EMBL" id="SIR76542.1"/>
    </source>
</evidence>
<gene>
    <name evidence="9" type="ORF">SAMN05445060_0724</name>
</gene>
<evidence type="ECO:0000256" key="2">
    <source>
        <dbReference type="ARBA" id="ARBA00008072"/>
    </source>
</evidence>
<dbReference type="SUPFAM" id="SSF51735">
    <property type="entry name" value="NAD(P)-binding Rossmann-fold domains"/>
    <property type="match status" value="1"/>
</dbReference>
<dbReference type="FunFam" id="3.40.50.720:FF:000003">
    <property type="entry name" value="S-(hydroxymethyl)glutathione dehydrogenase"/>
    <property type="match status" value="1"/>
</dbReference>
<dbReference type="InterPro" id="IPR020843">
    <property type="entry name" value="ER"/>
</dbReference>
<dbReference type="GO" id="GO:0051903">
    <property type="term" value="F:S-(hydroxymethyl)glutathione dehydrogenase [NAD(P)+] activity"/>
    <property type="evidence" value="ECO:0007669"/>
    <property type="project" value="TreeGrafter"/>
</dbReference>
<dbReference type="InterPro" id="IPR011032">
    <property type="entry name" value="GroES-like_sf"/>
</dbReference>
<evidence type="ECO:0000259" key="8">
    <source>
        <dbReference type="SMART" id="SM00829"/>
    </source>
</evidence>
<dbReference type="InterPro" id="IPR036291">
    <property type="entry name" value="NAD(P)-bd_dom_sf"/>
</dbReference>
<keyword evidence="10" id="KW-1185">Reference proteome</keyword>
<sequence>MKTTAAILNHANTELEVTDVDVDDLRPHEVLVRMVGVGICHTDLGVIAAPAPGQTPIVLGHEGSGVVERIGAGVTLLSVGDPVVLSYAHCGECDHCTADLPQHCRAFVPLNLVGARTDGSTPLHRDGTPVLGAWFGQSSWAQHAVVAENNAIRVDDDIPLDILGPLGCGIQTGAGAVLNTLDPEPGSTIAIFAMGSVGLSALLAAIVAGCDTIIAVDVSDARLDTASDLGATHAINSATTDPVARIQEITGGLGVNYSVDCIGFSDVVRAALECLQTPGVCATVGFQGMPNDVTVDQGHLLFGRTLVGVVEGDAIPGAFVPRMIELHREGRFPFDRLITTFDFADINTALDAVHRGDVTKAVLTFPTP</sequence>
<dbReference type="PANTHER" id="PTHR43880:SF12">
    <property type="entry name" value="ALCOHOL DEHYDROGENASE CLASS-3"/>
    <property type="match status" value="1"/>
</dbReference>
<dbReference type="Gene3D" id="3.90.180.10">
    <property type="entry name" value="Medium-chain alcohol dehydrogenases, catalytic domain"/>
    <property type="match status" value="1"/>
</dbReference>
<dbReference type="InterPro" id="IPR013149">
    <property type="entry name" value="ADH-like_C"/>
</dbReference>
<evidence type="ECO:0000256" key="7">
    <source>
        <dbReference type="RuleBase" id="RU361277"/>
    </source>
</evidence>
<keyword evidence="6" id="KW-0520">NAD</keyword>
<dbReference type="STRING" id="1344003.SAMN05445060_0724"/>
<proteinExistence type="inferred from homology"/>
<dbReference type="SMART" id="SM00829">
    <property type="entry name" value="PKS_ER"/>
    <property type="match status" value="1"/>
</dbReference>
<dbReference type="GO" id="GO:0046294">
    <property type="term" value="P:formaldehyde catabolic process"/>
    <property type="evidence" value="ECO:0007669"/>
    <property type="project" value="TreeGrafter"/>
</dbReference>
<evidence type="ECO:0000256" key="5">
    <source>
        <dbReference type="ARBA" id="ARBA00023002"/>
    </source>
</evidence>
<comment type="cofactor">
    <cofactor evidence="1 7">
        <name>Zn(2+)</name>
        <dbReference type="ChEBI" id="CHEBI:29105"/>
    </cofactor>
</comment>
<accession>A0A1N7DL18</accession>
<dbReference type="CDD" id="cd08278">
    <property type="entry name" value="benzyl_alcohol_DH"/>
    <property type="match status" value="1"/>
</dbReference>
<dbReference type="EMBL" id="FTNT01000002">
    <property type="protein sequence ID" value="SIR76542.1"/>
    <property type="molecule type" value="Genomic_DNA"/>
</dbReference>
<evidence type="ECO:0000256" key="1">
    <source>
        <dbReference type="ARBA" id="ARBA00001947"/>
    </source>
</evidence>
<dbReference type="GO" id="GO:0005829">
    <property type="term" value="C:cytosol"/>
    <property type="evidence" value="ECO:0007669"/>
    <property type="project" value="TreeGrafter"/>
</dbReference>
<dbReference type="PANTHER" id="PTHR43880">
    <property type="entry name" value="ALCOHOL DEHYDROGENASE"/>
    <property type="match status" value="1"/>
</dbReference>
<reference evidence="9 10" key="1">
    <citation type="submission" date="2017-01" db="EMBL/GenBank/DDBJ databases">
        <authorList>
            <person name="Mah S.A."/>
            <person name="Swanson W.J."/>
            <person name="Moy G.W."/>
            <person name="Vacquier V.D."/>
        </authorList>
    </citation>
    <scope>NUCLEOTIDE SEQUENCE [LARGE SCALE GENOMIC DNA]</scope>
    <source>
        <strain evidence="9 10">CPCC 203464</strain>
    </source>
</reference>
<evidence type="ECO:0000256" key="3">
    <source>
        <dbReference type="ARBA" id="ARBA00022723"/>
    </source>
</evidence>
<dbReference type="OrthoDB" id="334894at2"/>
<protein>
    <submittedName>
        <fullName evidence="9">Aryl-alcohol dehydrogenase</fullName>
    </submittedName>
</protein>
<organism evidence="9 10">
    <name type="scientific">Williamsia sterculiae</name>
    <dbReference type="NCBI Taxonomy" id="1344003"/>
    <lineage>
        <taxon>Bacteria</taxon>
        <taxon>Bacillati</taxon>
        <taxon>Actinomycetota</taxon>
        <taxon>Actinomycetes</taxon>
        <taxon>Mycobacteriales</taxon>
        <taxon>Nocardiaceae</taxon>
        <taxon>Williamsia</taxon>
    </lineage>
</organism>
<evidence type="ECO:0000256" key="6">
    <source>
        <dbReference type="ARBA" id="ARBA00023027"/>
    </source>
</evidence>
<dbReference type="InterPro" id="IPR013154">
    <property type="entry name" value="ADH-like_N"/>
</dbReference>